<evidence type="ECO:0000259" key="7">
    <source>
        <dbReference type="Pfam" id="PF00171"/>
    </source>
</evidence>
<feature type="domain" description="Aldehyde dehydrogenase" evidence="7">
    <location>
        <begin position="232"/>
        <end position="325"/>
    </location>
</feature>
<dbReference type="RefSeq" id="XP_007704045.1">
    <property type="nucleotide sequence ID" value="XM_007705855.1"/>
</dbReference>
<dbReference type="InterPro" id="IPR029510">
    <property type="entry name" value="Ald_DH_CS_GLU"/>
</dbReference>
<sequence length="358" mass="38593">MGLVLRFFGRELGVYGDEDGVADMSLVLTRDAGPEDADVAVNGASEALKSGPWKDFTPLQRASCMMKLDDPIEENAEDLFKLETVAIGIQSTMSPFIMKMAADAWRSGNTVVFKSSEKAPLGLTAMGDLIKRVGFPAGVIQLLSGPGSTGALLAQHMNVAKISFTRSVATGKKVQEMALESNMKCVILELGGKSPAIVFNDADIDSSVKFVFENVGLEGHRPEVHQSSETAFSETKGLGPLADRSQFERVMSFIEIGKEAKLVTGGARVGDKGYYVAPTLFVDPGLDTKIYKEEIFGPVGTVRTFSTEEEVVELANDTSFGLSAGGSSNPQLHDISPHTYINAWCDHRRYDSTYANSK</sequence>
<evidence type="ECO:0000256" key="2">
    <source>
        <dbReference type="ARBA" id="ARBA00023002"/>
    </source>
</evidence>
<proteinExistence type="inferred from homology"/>
<dbReference type="OrthoDB" id="310895at2759"/>
<comment type="similarity">
    <text evidence="1 6">Belongs to the aldehyde dehydrogenase family.</text>
</comment>
<dbReference type="PANTHER" id="PTHR11699">
    <property type="entry name" value="ALDEHYDE DEHYDROGENASE-RELATED"/>
    <property type="match status" value="1"/>
</dbReference>
<dbReference type="Proteomes" id="UP000016934">
    <property type="component" value="Unassembled WGS sequence"/>
</dbReference>
<evidence type="ECO:0000313" key="9">
    <source>
        <dbReference type="Proteomes" id="UP000016934"/>
    </source>
</evidence>
<feature type="active site" evidence="5">
    <location>
        <position position="189"/>
    </location>
</feature>
<organism evidence="8 9">
    <name type="scientific">Cochliobolus sativus (strain ND90Pr / ATCC 201652)</name>
    <name type="common">Common root rot and spot blotch fungus</name>
    <name type="synonym">Bipolaris sorokiniana</name>
    <dbReference type="NCBI Taxonomy" id="665912"/>
    <lineage>
        <taxon>Eukaryota</taxon>
        <taxon>Fungi</taxon>
        <taxon>Dikarya</taxon>
        <taxon>Ascomycota</taxon>
        <taxon>Pezizomycotina</taxon>
        <taxon>Dothideomycetes</taxon>
        <taxon>Pleosporomycetidae</taxon>
        <taxon>Pleosporales</taxon>
        <taxon>Pleosporineae</taxon>
        <taxon>Pleosporaceae</taxon>
        <taxon>Bipolaris</taxon>
    </lineage>
</organism>
<dbReference type="GO" id="GO:0004029">
    <property type="term" value="F:aldehyde dehydrogenase (NAD+) activity"/>
    <property type="evidence" value="ECO:0007669"/>
    <property type="project" value="UniProtKB-EC"/>
</dbReference>
<gene>
    <name evidence="8" type="ORF">COCSADRAFT_30293</name>
</gene>
<dbReference type="EC" id="1.2.1.3" evidence="3"/>
<dbReference type="PROSITE" id="PS00687">
    <property type="entry name" value="ALDEHYDE_DEHYDR_GLU"/>
    <property type="match status" value="1"/>
</dbReference>
<comment type="catalytic activity">
    <reaction evidence="4">
        <text>an aldehyde + NAD(+) + H2O = a carboxylate + NADH + 2 H(+)</text>
        <dbReference type="Rhea" id="RHEA:16185"/>
        <dbReference type="ChEBI" id="CHEBI:15377"/>
        <dbReference type="ChEBI" id="CHEBI:15378"/>
        <dbReference type="ChEBI" id="CHEBI:17478"/>
        <dbReference type="ChEBI" id="CHEBI:29067"/>
        <dbReference type="ChEBI" id="CHEBI:57540"/>
        <dbReference type="ChEBI" id="CHEBI:57945"/>
        <dbReference type="EC" id="1.2.1.3"/>
    </reaction>
</comment>
<dbReference type="GeneID" id="19136217"/>
<evidence type="ECO:0000256" key="3">
    <source>
        <dbReference type="ARBA" id="ARBA00024226"/>
    </source>
</evidence>
<dbReference type="eggNOG" id="KOG2450">
    <property type="taxonomic scope" value="Eukaryota"/>
</dbReference>
<dbReference type="KEGG" id="bsc:COCSADRAFT_30293"/>
<dbReference type="AlphaFoldDB" id="M2ST65"/>
<dbReference type="EMBL" id="KB445651">
    <property type="protein sequence ID" value="EMD60276.1"/>
    <property type="molecule type" value="Genomic_DNA"/>
</dbReference>
<evidence type="ECO:0000313" key="8">
    <source>
        <dbReference type="EMBL" id="EMD60276.1"/>
    </source>
</evidence>
<evidence type="ECO:0000256" key="4">
    <source>
        <dbReference type="ARBA" id="ARBA00049194"/>
    </source>
</evidence>
<keyword evidence="9" id="KW-1185">Reference proteome</keyword>
<name>M2ST65_COCSN</name>
<dbReference type="STRING" id="665912.M2ST65"/>
<dbReference type="Gene3D" id="3.40.309.10">
    <property type="entry name" value="Aldehyde Dehydrogenase, Chain A, domain 2"/>
    <property type="match status" value="1"/>
</dbReference>
<evidence type="ECO:0000256" key="5">
    <source>
        <dbReference type="PROSITE-ProRule" id="PRU10007"/>
    </source>
</evidence>
<dbReference type="HOGENOM" id="CLU_773880_0_0_1"/>
<dbReference type="SUPFAM" id="SSF53720">
    <property type="entry name" value="ALDH-like"/>
    <property type="match status" value="1"/>
</dbReference>
<reference evidence="8 9" key="1">
    <citation type="journal article" date="2012" name="PLoS Pathog.">
        <title>Diverse lifestyles and strategies of plant pathogenesis encoded in the genomes of eighteen Dothideomycetes fungi.</title>
        <authorList>
            <person name="Ohm R.A."/>
            <person name="Feau N."/>
            <person name="Henrissat B."/>
            <person name="Schoch C.L."/>
            <person name="Horwitz B.A."/>
            <person name="Barry K.W."/>
            <person name="Condon B.J."/>
            <person name="Copeland A.C."/>
            <person name="Dhillon B."/>
            <person name="Glaser F."/>
            <person name="Hesse C.N."/>
            <person name="Kosti I."/>
            <person name="LaButti K."/>
            <person name="Lindquist E.A."/>
            <person name="Lucas S."/>
            <person name="Salamov A.A."/>
            <person name="Bradshaw R.E."/>
            <person name="Ciuffetti L."/>
            <person name="Hamelin R.C."/>
            <person name="Kema G.H.J."/>
            <person name="Lawrence C."/>
            <person name="Scott J.A."/>
            <person name="Spatafora J.W."/>
            <person name="Turgeon B.G."/>
            <person name="de Wit P.J.G.M."/>
            <person name="Zhong S."/>
            <person name="Goodwin S.B."/>
            <person name="Grigoriev I.V."/>
        </authorList>
    </citation>
    <scope>NUCLEOTIDE SEQUENCE [LARGE SCALE GENOMIC DNA]</scope>
    <source>
        <strain evidence="9">ND90Pr / ATCC 201652</strain>
    </source>
</reference>
<accession>M2ST65</accession>
<dbReference type="OMA" id="LERNAYM"/>
<evidence type="ECO:0000256" key="6">
    <source>
        <dbReference type="RuleBase" id="RU003345"/>
    </source>
</evidence>
<keyword evidence="2 6" id="KW-0560">Oxidoreductase</keyword>
<feature type="domain" description="Aldehyde dehydrogenase" evidence="7">
    <location>
        <begin position="97"/>
        <end position="212"/>
    </location>
</feature>
<dbReference type="InterPro" id="IPR016163">
    <property type="entry name" value="Ald_DH_C"/>
</dbReference>
<dbReference type="InterPro" id="IPR016161">
    <property type="entry name" value="Ald_DH/histidinol_DH"/>
</dbReference>
<dbReference type="Gene3D" id="3.40.605.10">
    <property type="entry name" value="Aldehyde Dehydrogenase, Chain A, domain 1"/>
    <property type="match status" value="2"/>
</dbReference>
<evidence type="ECO:0000256" key="1">
    <source>
        <dbReference type="ARBA" id="ARBA00009986"/>
    </source>
</evidence>
<reference evidence="9" key="2">
    <citation type="journal article" date="2013" name="PLoS Genet.">
        <title>Comparative genome structure, secondary metabolite, and effector coding capacity across Cochliobolus pathogens.</title>
        <authorList>
            <person name="Condon B.J."/>
            <person name="Leng Y."/>
            <person name="Wu D."/>
            <person name="Bushley K.E."/>
            <person name="Ohm R.A."/>
            <person name="Otillar R."/>
            <person name="Martin J."/>
            <person name="Schackwitz W."/>
            <person name="Grimwood J."/>
            <person name="MohdZainudin N."/>
            <person name="Xue C."/>
            <person name="Wang R."/>
            <person name="Manning V.A."/>
            <person name="Dhillon B."/>
            <person name="Tu Z.J."/>
            <person name="Steffenson B.J."/>
            <person name="Salamov A."/>
            <person name="Sun H."/>
            <person name="Lowry S."/>
            <person name="LaButti K."/>
            <person name="Han J."/>
            <person name="Copeland A."/>
            <person name="Lindquist E."/>
            <person name="Barry K."/>
            <person name="Schmutz J."/>
            <person name="Baker S.E."/>
            <person name="Ciuffetti L.M."/>
            <person name="Grigoriev I.V."/>
            <person name="Zhong S."/>
            <person name="Turgeon B.G."/>
        </authorList>
    </citation>
    <scope>NUCLEOTIDE SEQUENCE [LARGE SCALE GENOMIC DNA]</scope>
    <source>
        <strain evidence="9">ND90Pr / ATCC 201652</strain>
    </source>
</reference>
<dbReference type="Pfam" id="PF00171">
    <property type="entry name" value="Aldedh"/>
    <property type="match status" value="2"/>
</dbReference>
<dbReference type="InterPro" id="IPR015590">
    <property type="entry name" value="Aldehyde_DH_dom"/>
</dbReference>
<dbReference type="InterPro" id="IPR016162">
    <property type="entry name" value="Ald_DH_N"/>
</dbReference>
<protein>
    <recommendedName>
        <fullName evidence="3">aldehyde dehydrogenase (NAD(+))</fullName>
        <ecNumber evidence="3">1.2.1.3</ecNumber>
    </recommendedName>
</protein>